<dbReference type="InterPro" id="IPR006162">
    <property type="entry name" value="Ppantetheine_attach_site"/>
</dbReference>
<dbReference type="CDD" id="cd19543">
    <property type="entry name" value="DCL_NRPS"/>
    <property type="match status" value="1"/>
</dbReference>
<dbReference type="FunFam" id="1.10.1200.10:FF:000005">
    <property type="entry name" value="Nonribosomal peptide synthetase 1"/>
    <property type="match status" value="1"/>
</dbReference>
<comment type="similarity">
    <text evidence="2">Belongs to the ATP-dependent AMP-binding enzyme family.</text>
</comment>
<dbReference type="PANTHER" id="PTHR45527:SF1">
    <property type="entry name" value="FATTY ACID SYNTHASE"/>
    <property type="match status" value="1"/>
</dbReference>
<dbReference type="GO" id="GO:0009239">
    <property type="term" value="P:enterobactin biosynthetic process"/>
    <property type="evidence" value="ECO:0007669"/>
    <property type="project" value="TreeGrafter"/>
</dbReference>
<dbReference type="Pfam" id="PF00668">
    <property type="entry name" value="Condensation"/>
    <property type="match status" value="3"/>
</dbReference>
<dbReference type="CDD" id="cd19531">
    <property type="entry name" value="LCL_NRPS-like"/>
    <property type="match status" value="1"/>
</dbReference>
<dbReference type="Pfam" id="PF00501">
    <property type="entry name" value="AMP-binding"/>
    <property type="match status" value="1"/>
</dbReference>
<dbReference type="GO" id="GO:0043041">
    <property type="term" value="P:amino acid activation for nonribosomal peptide biosynthetic process"/>
    <property type="evidence" value="ECO:0007669"/>
    <property type="project" value="TreeGrafter"/>
</dbReference>
<name>W7JCZ9_9PSEU</name>
<dbReference type="GO" id="GO:0072330">
    <property type="term" value="P:monocarboxylic acid biosynthetic process"/>
    <property type="evidence" value="ECO:0007669"/>
    <property type="project" value="UniProtKB-ARBA"/>
</dbReference>
<dbReference type="NCBIfam" id="TIGR01733">
    <property type="entry name" value="AA-adenyl-dom"/>
    <property type="match status" value="1"/>
</dbReference>
<dbReference type="InterPro" id="IPR025110">
    <property type="entry name" value="AMP-bd_C"/>
</dbReference>
<keyword evidence="4" id="KW-0597">Phosphoprotein</keyword>
<dbReference type="InterPro" id="IPR020845">
    <property type="entry name" value="AMP-binding_CS"/>
</dbReference>
<feature type="domain" description="Carrier" evidence="7">
    <location>
        <begin position="1933"/>
        <end position="2008"/>
    </location>
</feature>
<gene>
    <name evidence="8" type="ORF">UO65_0799</name>
</gene>
<keyword evidence="6" id="KW-0045">Antibiotic biosynthesis</keyword>
<evidence type="ECO:0000256" key="6">
    <source>
        <dbReference type="ARBA" id="ARBA00023194"/>
    </source>
</evidence>
<dbReference type="FunFam" id="3.30.300.30:FF:000010">
    <property type="entry name" value="Enterobactin synthetase component F"/>
    <property type="match status" value="1"/>
</dbReference>
<dbReference type="SUPFAM" id="SSF52777">
    <property type="entry name" value="CoA-dependent acyltransferases"/>
    <property type="match status" value="6"/>
</dbReference>
<comment type="cofactor">
    <cofactor evidence="1">
        <name>pantetheine 4'-phosphate</name>
        <dbReference type="ChEBI" id="CHEBI:47942"/>
    </cofactor>
</comment>
<accession>W7JCZ9</accession>
<dbReference type="GO" id="GO:0008610">
    <property type="term" value="P:lipid biosynthetic process"/>
    <property type="evidence" value="ECO:0007669"/>
    <property type="project" value="UniProtKB-ARBA"/>
</dbReference>
<dbReference type="FunFam" id="1.10.1200.10:FF:000016">
    <property type="entry name" value="Non-ribosomal peptide synthase"/>
    <property type="match status" value="1"/>
</dbReference>
<dbReference type="PATRIC" id="fig|909613.9.peg.818"/>
<dbReference type="Gene3D" id="1.10.1200.10">
    <property type="entry name" value="ACP-like"/>
    <property type="match status" value="2"/>
</dbReference>
<evidence type="ECO:0000313" key="9">
    <source>
        <dbReference type="Proteomes" id="UP000019277"/>
    </source>
</evidence>
<dbReference type="InterPro" id="IPR036736">
    <property type="entry name" value="ACP-like_sf"/>
</dbReference>
<dbReference type="Gene3D" id="3.30.559.10">
    <property type="entry name" value="Chloramphenicol acetyltransferase-like domain"/>
    <property type="match status" value="3"/>
</dbReference>
<sequence length="2018" mass="216286">MVLLRQGSEPLAAPLSPAQQRLWFLHEFHPGAEYNTSVGFRLRGPLDPGALHGALDRLVERHESLRTTFHTVDGRGAQVVGPPFPLRPAPTPCAEADVEAVLLEVTGEPFDLRHGPPVRAALPALGPTEHLLVLCLHHIVTDGWSMGVLAEELGVLYSAAVRGEGAELPALPLRYVDFARAQRKQLTGAVLDRHLAYWERQLDGLNALELPTDRPHTTARTTGGARLTRAVPADLVARLTRVGRERGATLFMTLVAATQVFLGRRSGQRDVAVGTATSGRHGTELAGLVGFFVNTVVVRSDVDGSLSFADLLDRVRGTVLDALDHDAVPFDRLVELLRPERDPGRSPLAQVMVLLRNTPGGTPRLAGLEVTEFALPHRTSAFDLTVEYVPVEDGLRLELVYSTDLFEADTVARMADQLLVLLDGVAADPAGKVARLPLTPPAEQRLLAEWAEGERTTDHCVHELFAARAAARPDAVALTCDGAALTYRELDTEANRLAHGLLERGVRPEDRVGLCLPRGVDVVVAMLAVLKAGGVYVPLDPDYPPVRLALMVADSDTGLVLTHAGLRDRLPAATPVVALDDGGWAGHPGHAPPVRVHPRGGAYVMFTSGSTGRPKGVLVEHRSIARLAAGDPLRVGPRDVVAQYSTTAFDASTFEIWVPLLCGARLALCVRGLLSAEELGRFLAAESVTTLWLTAGLFHEVAAADPGVFAGLRWLGCGGDVIAPEHCAEVLRRAPDLRLVDGYGPTEGTTFATAHVVGPGEAPVPIGRPIAGTRCHVLDHTLEPVPIGVPGELYVGGTGLARGYCGRPGLTAQRFVADPFHPGERLYRTGDVVRWTPAGVLEFLGRADDQVKIRGFRVEVGEVEAALRGHPAVTEAVVAAREHVPGHKRLVAHVVAPGADGAELRAFLAATLPAHLVPAVVVPLDALPLLPNGKLDRAALPSAPTRQARTHVPPGGRDEEVLARVWAEVLGVERVSADDNFFALGGDSILSLQVVSRARELGLRITPKDVFLRQTLAGVAATADTEPAVTAEQGPVTGQAPLTPIQHWFFATVTTSREHFLQWIAVELPPDVDRVALRAAVEALPVRHDALRTRFRQVRGQWVQDVPPPSAEDVLVPDQSTVEDFLLLVRTGMDLDAGHLFRAGVVASDRLVLAAHHLVVDGVSWRVLLADLRTGYQQAAAGRAIEPRPKTTSFRDWARLLAEHAGSGGFDHHLPYWAQAIVDVPVVKGEPGHPERAVTAHLPAEDTAALLRAAATAYRARVNDVLVAALGVVLARWTGHDRVPLELEGHGREDVLDGVDLTRTVGWFTTLFPFTALFPSNADVRGAPDWGAVLKSAKEGLRDAHGHSLSHGALRWLTDREPAEHRPVVRLNYLGRFDSAHDDLFPPTPEGIGLDRAHPTTGTAQLDVVASVTAGGELEFEWTHSPGAHTEATVARLAEETLTALREITAHCAEPGVGGPTPSDFPLAGLDQAELDRVVGDDRSVEDVYPLTPMQSGMLFHGLSLPGLYLEQVAFTVTGLDDPAALERAWARVVEATPVLRTSVVWEGLREPLQVVRREVAVPVAHHDWRGIPEAQREERLRRLLADDRATGIDPGAAALLRLVFVRTGETEVRVVWSFHHVLLDGWSLFQVVSDVLAVVAGGTPRPRRPFRDHVAWARARDTDAAERHWRGVLAGFAEPTPLPFDRPPGRAHRSCSSSAHDLVLPEGVTADVRGFARRNRLTLNTVVQGGWALLLARRGGRRDVCFGSVVSGRPVGLAGADSIVGMLVNTVPVRVEVDPADTTDLPGWLGRLQAAQAEARGFEHLPLPRVQRLGAVPPGRNLFDSVVVFENYPLDHEPAGAGGPRLGDVVAVENTNYPLHLVAQGGSRPGEPLALQLGYDPELFDAATAEGLCAELAGLLADLTRGAVPAVDLPATAAPVVAPPPGPREFTAPRGAAERAVADIWADVLAVRRVGVWDDFFDLGGDSLLGMRVAARVGAAFGVALSPRALFDNPTVGALAAFVEHSSAAVDSRDYEL</sequence>
<dbReference type="SUPFAM" id="SSF56801">
    <property type="entry name" value="Acetyl-CoA synthetase-like"/>
    <property type="match status" value="1"/>
</dbReference>
<dbReference type="FunFam" id="2.30.38.10:FF:000001">
    <property type="entry name" value="Non-ribosomal peptide synthetase PvdI"/>
    <property type="match status" value="1"/>
</dbReference>
<dbReference type="EMBL" id="AYXG01000029">
    <property type="protein sequence ID" value="EWC63884.1"/>
    <property type="molecule type" value="Genomic_DNA"/>
</dbReference>
<dbReference type="Gene3D" id="2.30.38.10">
    <property type="entry name" value="Luciferase, Domain 3"/>
    <property type="match status" value="1"/>
</dbReference>
<proteinExistence type="inferred from homology"/>
<dbReference type="Pfam" id="PF13193">
    <property type="entry name" value="AMP-binding_C"/>
    <property type="match status" value="1"/>
</dbReference>
<keyword evidence="9" id="KW-1185">Reference proteome</keyword>
<dbReference type="PROSITE" id="PS00455">
    <property type="entry name" value="AMP_BINDING"/>
    <property type="match status" value="1"/>
</dbReference>
<evidence type="ECO:0000256" key="4">
    <source>
        <dbReference type="ARBA" id="ARBA00022553"/>
    </source>
</evidence>
<dbReference type="InterPro" id="IPR045851">
    <property type="entry name" value="AMP-bd_C_sf"/>
</dbReference>
<dbReference type="eggNOG" id="COG1020">
    <property type="taxonomic scope" value="Bacteria"/>
</dbReference>
<evidence type="ECO:0000256" key="1">
    <source>
        <dbReference type="ARBA" id="ARBA00001957"/>
    </source>
</evidence>
<dbReference type="InterPro" id="IPR010071">
    <property type="entry name" value="AA_adenyl_dom"/>
</dbReference>
<dbReference type="SUPFAM" id="SSF47336">
    <property type="entry name" value="ACP-like"/>
    <property type="match status" value="2"/>
</dbReference>
<dbReference type="STRING" id="909613.UO65_0799"/>
<dbReference type="Gene3D" id="3.30.559.30">
    <property type="entry name" value="Nonribosomal peptide synthetase, condensation domain"/>
    <property type="match status" value="3"/>
</dbReference>
<dbReference type="GO" id="GO:0047527">
    <property type="term" value="F:2,3-dihydroxybenzoate-serine ligase activity"/>
    <property type="evidence" value="ECO:0007669"/>
    <property type="project" value="TreeGrafter"/>
</dbReference>
<dbReference type="InterPro" id="IPR000873">
    <property type="entry name" value="AMP-dep_synth/lig_dom"/>
</dbReference>
<dbReference type="Gene3D" id="3.30.300.30">
    <property type="match status" value="1"/>
</dbReference>
<dbReference type="PROSITE" id="PS50075">
    <property type="entry name" value="CARRIER"/>
    <property type="match status" value="2"/>
</dbReference>
<dbReference type="Gene3D" id="3.40.50.980">
    <property type="match status" value="2"/>
</dbReference>
<keyword evidence="5" id="KW-0677">Repeat</keyword>
<dbReference type="InterPro" id="IPR020806">
    <property type="entry name" value="PKS_PP-bd"/>
</dbReference>
<keyword evidence="3" id="KW-0596">Phosphopantetheine</keyword>
<dbReference type="InterPro" id="IPR009081">
    <property type="entry name" value="PP-bd_ACP"/>
</dbReference>
<evidence type="ECO:0000259" key="7">
    <source>
        <dbReference type="PROSITE" id="PS50075"/>
    </source>
</evidence>
<evidence type="ECO:0000313" key="8">
    <source>
        <dbReference type="EMBL" id="EWC63884.1"/>
    </source>
</evidence>
<dbReference type="InterPro" id="IPR001242">
    <property type="entry name" value="Condensation_dom"/>
</dbReference>
<protein>
    <recommendedName>
        <fullName evidence="7">Carrier domain-containing protein</fullName>
    </recommendedName>
</protein>
<dbReference type="Pfam" id="PF00550">
    <property type="entry name" value="PP-binding"/>
    <property type="match status" value="2"/>
</dbReference>
<evidence type="ECO:0000256" key="3">
    <source>
        <dbReference type="ARBA" id="ARBA00022450"/>
    </source>
</evidence>
<dbReference type="GO" id="GO:0005829">
    <property type="term" value="C:cytosol"/>
    <property type="evidence" value="ECO:0007669"/>
    <property type="project" value="TreeGrafter"/>
</dbReference>
<dbReference type="CDD" id="cd12117">
    <property type="entry name" value="A_NRPS_Srf_like"/>
    <property type="match status" value="1"/>
</dbReference>
<dbReference type="InterPro" id="IPR010060">
    <property type="entry name" value="NRPS_synth"/>
</dbReference>
<evidence type="ECO:0000256" key="5">
    <source>
        <dbReference type="ARBA" id="ARBA00022737"/>
    </source>
</evidence>
<dbReference type="GO" id="GO:0009366">
    <property type="term" value="C:enterobactin synthetase complex"/>
    <property type="evidence" value="ECO:0007669"/>
    <property type="project" value="TreeGrafter"/>
</dbReference>
<dbReference type="NCBIfam" id="TIGR01720">
    <property type="entry name" value="NRPS-para261"/>
    <property type="match status" value="1"/>
</dbReference>
<dbReference type="PANTHER" id="PTHR45527">
    <property type="entry name" value="NONRIBOSOMAL PEPTIDE SYNTHETASE"/>
    <property type="match status" value="1"/>
</dbReference>
<dbReference type="Proteomes" id="UP000019277">
    <property type="component" value="Unassembled WGS sequence"/>
</dbReference>
<evidence type="ECO:0000256" key="2">
    <source>
        <dbReference type="ARBA" id="ARBA00006432"/>
    </source>
</evidence>
<comment type="caution">
    <text evidence="8">The sequence shown here is derived from an EMBL/GenBank/DDBJ whole genome shotgun (WGS) entry which is preliminary data.</text>
</comment>
<dbReference type="FunFam" id="3.40.50.12780:FF:000012">
    <property type="entry name" value="Non-ribosomal peptide synthetase"/>
    <property type="match status" value="1"/>
</dbReference>
<feature type="domain" description="Carrier" evidence="7">
    <location>
        <begin position="953"/>
        <end position="1027"/>
    </location>
</feature>
<dbReference type="SMART" id="SM00823">
    <property type="entry name" value="PKS_PP"/>
    <property type="match status" value="2"/>
</dbReference>
<dbReference type="GO" id="GO:0031177">
    <property type="term" value="F:phosphopantetheine binding"/>
    <property type="evidence" value="ECO:0007669"/>
    <property type="project" value="InterPro"/>
</dbReference>
<dbReference type="RefSeq" id="WP_233427432.1">
    <property type="nucleotide sequence ID" value="NZ_AYXG01000029.1"/>
</dbReference>
<dbReference type="InterPro" id="IPR023213">
    <property type="entry name" value="CAT-like_dom_sf"/>
</dbReference>
<reference evidence="8 9" key="1">
    <citation type="journal article" date="2014" name="Genome Announc.">
        <title>Draft Genome Sequence of the Antitrypanosomally Active Sponge-Associated Bacterium Actinokineospora sp. Strain EG49.</title>
        <authorList>
            <person name="Harjes J."/>
            <person name="Ryu T."/>
            <person name="Abdelmohsen U.R."/>
            <person name="Moitinho-Silva L."/>
            <person name="Horn H."/>
            <person name="Ravasi T."/>
            <person name="Hentschel U."/>
        </authorList>
    </citation>
    <scope>NUCLEOTIDE SEQUENCE [LARGE SCALE GENOMIC DNA]</scope>
    <source>
        <strain evidence="8 9">EG49</strain>
    </source>
</reference>
<dbReference type="FunFam" id="3.40.50.980:FF:000001">
    <property type="entry name" value="Non-ribosomal peptide synthetase"/>
    <property type="match status" value="1"/>
</dbReference>
<dbReference type="PROSITE" id="PS00012">
    <property type="entry name" value="PHOSPHOPANTETHEINE"/>
    <property type="match status" value="2"/>
</dbReference>
<organism evidence="8 9">
    <name type="scientific">Actinokineospora spheciospongiae</name>
    <dbReference type="NCBI Taxonomy" id="909613"/>
    <lineage>
        <taxon>Bacteria</taxon>
        <taxon>Bacillati</taxon>
        <taxon>Actinomycetota</taxon>
        <taxon>Actinomycetes</taxon>
        <taxon>Pseudonocardiales</taxon>
        <taxon>Pseudonocardiaceae</taxon>
        <taxon>Actinokineospora</taxon>
    </lineage>
</organism>